<dbReference type="Pfam" id="PF12911">
    <property type="entry name" value="OppC_N"/>
    <property type="match status" value="1"/>
</dbReference>
<reference evidence="10" key="1">
    <citation type="submission" date="2020-02" db="EMBL/GenBank/DDBJ databases">
        <authorList>
            <person name="Meier V. D."/>
        </authorList>
    </citation>
    <scope>NUCLEOTIDE SEQUENCE</scope>
    <source>
        <strain evidence="10">AVDCRST_MAG70</strain>
    </source>
</reference>
<feature type="transmembrane region" description="Helical" evidence="7">
    <location>
        <begin position="229"/>
        <end position="253"/>
    </location>
</feature>
<organism evidence="10">
    <name type="scientific">uncultured Thermomicrobiales bacterium</name>
    <dbReference type="NCBI Taxonomy" id="1645740"/>
    <lineage>
        <taxon>Bacteria</taxon>
        <taxon>Pseudomonadati</taxon>
        <taxon>Thermomicrobiota</taxon>
        <taxon>Thermomicrobia</taxon>
        <taxon>Thermomicrobiales</taxon>
        <taxon>environmental samples</taxon>
    </lineage>
</organism>
<dbReference type="PANTHER" id="PTHR43386:SF1">
    <property type="entry name" value="D,D-DIPEPTIDE TRANSPORT SYSTEM PERMEASE PROTEIN DDPC-RELATED"/>
    <property type="match status" value="1"/>
</dbReference>
<keyword evidence="2 7" id="KW-0813">Transport</keyword>
<dbReference type="InterPro" id="IPR000515">
    <property type="entry name" value="MetI-like"/>
</dbReference>
<evidence type="ECO:0000256" key="5">
    <source>
        <dbReference type="ARBA" id="ARBA00022989"/>
    </source>
</evidence>
<dbReference type="Gene3D" id="1.10.3720.10">
    <property type="entry name" value="MetI-like"/>
    <property type="match status" value="1"/>
</dbReference>
<gene>
    <name evidence="10" type="ORF">AVDCRST_MAG70-1227</name>
</gene>
<evidence type="ECO:0000259" key="9">
    <source>
        <dbReference type="PROSITE" id="PS50928"/>
    </source>
</evidence>
<evidence type="ECO:0000256" key="8">
    <source>
        <dbReference type="SAM" id="MobiDB-lite"/>
    </source>
</evidence>
<name>A0A6J4USM9_9BACT</name>
<dbReference type="AlphaFoldDB" id="A0A6J4USM9"/>
<feature type="transmembrane region" description="Helical" evidence="7">
    <location>
        <begin position="143"/>
        <end position="166"/>
    </location>
</feature>
<keyword evidence="3" id="KW-1003">Cell membrane</keyword>
<feature type="transmembrane region" description="Helical" evidence="7">
    <location>
        <begin position="172"/>
        <end position="190"/>
    </location>
</feature>
<dbReference type="SUPFAM" id="SSF161098">
    <property type="entry name" value="MetI-like"/>
    <property type="match status" value="1"/>
</dbReference>
<evidence type="ECO:0000256" key="3">
    <source>
        <dbReference type="ARBA" id="ARBA00022475"/>
    </source>
</evidence>
<dbReference type="PANTHER" id="PTHR43386">
    <property type="entry name" value="OLIGOPEPTIDE TRANSPORT SYSTEM PERMEASE PROTEIN APPC"/>
    <property type="match status" value="1"/>
</dbReference>
<dbReference type="InterPro" id="IPR035906">
    <property type="entry name" value="MetI-like_sf"/>
</dbReference>
<evidence type="ECO:0000256" key="1">
    <source>
        <dbReference type="ARBA" id="ARBA00004651"/>
    </source>
</evidence>
<feature type="transmembrane region" description="Helical" evidence="7">
    <location>
        <begin position="112"/>
        <end position="136"/>
    </location>
</feature>
<protein>
    <submittedName>
        <fullName evidence="10">ABC transporter, permease protein 2 (Cluster 5, nickel/peptides/opines)</fullName>
    </submittedName>
</protein>
<keyword evidence="4 7" id="KW-0812">Transmembrane</keyword>
<dbReference type="InterPro" id="IPR050366">
    <property type="entry name" value="BP-dependent_transpt_permease"/>
</dbReference>
<feature type="region of interest" description="Disordered" evidence="8">
    <location>
        <begin position="1"/>
        <end position="27"/>
    </location>
</feature>
<keyword evidence="5 7" id="KW-1133">Transmembrane helix</keyword>
<evidence type="ECO:0000256" key="4">
    <source>
        <dbReference type="ARBA" id="ARBA00022692"/>
    </source>
</evidence>
<proteinExistence type="inferred from homology"/>
<dbReference type="CDD" id="cd06261">
    <property type="entry name" value="TM_PBP2"/>
    <property type="match status" value="1"/>
</dbReference>
<evidence type="ECO:0000313" key="10">
    <source>
        <dbReference type="EMBL" id="CAA9555110.1"/>
    </source>
</evidence>
<dbReference type="GO" id="GO:0005886">
    <property type="term" value="C:plasma membrane"/>
    <property type="evidence" value="ECO:0007669"/>
    <property type="project" value="UniProtKB-SubCell"/>
</dbReference>
<dbReference type="GO" id="GO:0071916">
    <property type="term" value="F:dipeptide transmembrane transporter activity"/>
    <property type="evidence" value="ECO:0007669"/>
    <property type="project" value="TreeGrafter"/>
</dbReference>
<comment type="similarity">
    <text evidence="7">Belongs to the binding-protein-dependent transport system permease family.</text>
</comment>
<dbReference type="PROSITE" id="PS50928">
    <property type="entry name" value="ABC_TM1"/>
    <property type="match status" value="1"/>
</dbReference>
<feature type="domain" description="ABC transmembrane type-1" evidence="9">
    <location>
        <begin position="108"/>
        <end position="300"/>
    </location>
</feature>
<comment type="subcellular location">
    <subcellularLocation>
        <location evidence="1 7">Cell membrane</location>
        <topology evidence="1 7">Multi-pass membrane protein</topology>
    </subcellularLocation>
</comment>
<evidence type="ECO:0000256" key="2">
    <source>
        <dbReference type="ARBA" id="ARBA00022448"/>
    </source>
</evidence>
<feature type="transmembrane region" description="Helical" evidence="7">
    <location>
        <begin position="279"/>
        <end position="303"/>
    </location>
</feature>
<dbReference type="EMBL" id="CADCWH010000195">
    <property type="protein sequence ID" value="CAA9555110.1"/>
    <property type="molecule type" value="Genomic_DNA"/>
</dbReference>
<dbReference type="Pfam" id="PF00528">
    <property type="entry name" value="BPD_transp_1"/>
    <property type="match status" value="1"/>
</dbReference>
<dbReference type="InterPro" id="IPR025966">
    <property type="entry name" value="OppC_N"/>
</dbReference>
<evidence type="ECO:0000256" key="6">
    <source>
        <dbReference type="ARBA" id="ARBA00023136"/>
    </source>
</evidence>
<feature type="transmembrane region" description="Helical" evidence="7">
    <location>
        <begin position="51"/>
        <end position="70"/>
    </location>
</feature>
<keyword evidence="6 7" id="KW-0472">Membrane</keyword>
<evidence type="ECO:0000256" key="7">
    <source>
        <dbReference type="RuleBase" id="RU363032"/>
    </source>
</evidence>
<sequence>MSTLHQGESPTTSDVLPIDEEGAVEQQTRADRRFKVPGWLGILWENGKSRVGLVMLAIFLIVAVFAPLFAPHDPRSNDFPPNLDPGGSHLLGTTTKGEDIVSQLIFGARTSLIVGVVGGLLATVIALVIGLTAGYLGGTVNEVLTFFINLALVVPILPLIALLSAYAPGQGLWVVILIIGLTGWASGARLKKAQILTLRSRDYITAAVFAGEGLWQVIFREIMPNMISLVVVGFMGSAMGAIGAEAGLAFLGFGNPETISWGTMSYWANNQGALVTGQWAWLLAPGLALSFLIMALTLVNFGVDALGNPQLREE</sequence>
<accession>A0A6J4USM9</accession>
<feature type="compositionally biased region" description="Polar residues" evidence="8">
    <location>
        <begin position="1"/>
        <end position="14"/>
    </location>
</feature>